<evidence type="ECO:0000259" key="2">
    <source>
        <dbReference type="Pfam" id="PF20150"/>
    </source>
</evidence>
<protein>
    <recommendedName>
        <fullName evidence="2">2EXR domain-containing protein</fullName>
    </recommendedName>
</protein>
<dbReference type="RefSeq" id="XP_038726721.1">
    <property type="nucleotide sequence ID" value="XM_038882421.1"/>
</dbReference>
<evidence type="ECO:0000256" key="1">
    <source>
        <dbReference type="SAM" id="MobiDB-lite"/>
    </source>
</evidence>
<evidence type="ECO:0000313" key="4">
    <source>
        <dbReference type="Proteomes" id="UP000710849"/>
    </source>
</evidence>
<keyword evidence="4" id="KW-1185">Reference proteome</keyword>
<organism evidence="3 4">
    <name type="scientific">Botrytis byssoidea</name>
    <dbReference type="NCBI Taxonomy" id="139641"/>
    <lineage>
        <taxon>Eukaryota</taxon>
        <taxon>Fungi</taxon>
        <taxon>Dikarya</taxon>
        <taxon>Ascomycota</taxon>
        <taxon>Pezizomycotina</taxon>
        <taxon>Leotiomycetes</taxon>
        <taxon>Helotiales</taxon>
        <taxon>Sclerotiniaceae</taxon>
        <taxon>Botrytis</taxon>
    </lineage>
</organism>
<comment type="caution">
    <text evidence="3">The sequence shown here is derived from an EMBL/GenBank/DDBJ whole genome shotgun (WGS) entry which is preliminary data.</text>
</comment>
<dbReference type="Pfam" id="PF20150">
    <property type="entry name" value="2EXR"/>
    <property type="match status" value="1"/>
</dbReference>
<feature type="region of interest" description="Disordered" evidence="1">
    <location>
        <begin position="1"/>
        <end position="21"/>
    </location>
</feature>
<feature type="domain" description="2EXR" evidence="2">
    <location>
        <begin position="25"/>
        <end position="95"/>
    </location>
</feature>
<dbReference type="GeneID" id="62155494"/>
<evidence type="ECO:0000313" key="3">
    <source>
        <dbReference type="EMBL" id="KAF7918136.1"/>
    </source>
</evidence>
<sequence>MDSQPPPLSSKQTTHKEGGSLTIHNLPPEICQAIWQANQDLGKETIANDFHATYDKIEALEVSSESRTLTLKDYKLCFGKDMRHPIYFNGNRDFLKFTSLTLAEITYYSTGDVWNTDRVRAANIKRIVVKMPNDFNVLTHPSVICEPVLLCCATLLFATLETIFVQPSFVMNQHSEATFRARFERGMQGIQEKNKYSGPLRDGEPYNIPEIVFVCSQCDPDFLKAYQC</sequence>
<dbReference type="AlphaFoldDB" id="A0A9P5HYR3"/>
<dbReference type="Proteomes" id="UP000710849">
    <property type="component" value="Unassembled WGS sequence"/>
</dbReference>
<reference evidence="3 4" key="1">
    <citation type="journal article" date="2020" name="Genome Biol. Evol.">
        <title>Comparative genomics of Sclerotiniaceae.</title>
        <authorList>
            <person name="Valero Jimenez C.A."/>
            <person name="Steentjes M."/>
            <person name="Scholten O.E."/>
            <person name="Van Kan J.A.L."/>
        </authorList>
    </citation>
    <scope>NUCLEOTIDE SEQUENCE [LARGE SCALE GENOMIC DNA]</scope>
    <source>
        <strain evidence="3 4">MUCL 94</strain>
    </source>
</reference>
<dbReference type="EMBL" id="RCSW01000044">
    <property type="protein sequence ID" value="KAF7918136.1"/>
    <property type="molecule type" value="Genomic_DNA"/>
</dbReference>
<proteinExistence type="predicted"/>
<gene>
    <name evidence="3" type="ORF">EAE97_011907</name>
</gene>
<accession>A0A9P5HYR3</accession>
<name>A0A9P5HYR3_9HELO</name>
<dbReference type="InterPro" id="IPR045518">
    <property type="entry name" value="2EXR"/>
</dbReference>